<keyword evidence="2" id="KW-1185">Reference proteome</keyword>
<accession>A0A2V3IJF4</accession>
<reference evidence="1 2" key="1">
    <citation type="journal article" date="2018" name="Mol. Biol. Evol.">
        <title>Analysis of the draft genome of the red seaweed Gracilariopsis chorda provides insights into genome size evolution in Rhodophyta.</title>
        <authorList>
            <person name="Lee J."/>
            <person name="Yang E.C."/>
            <person name="Graf L."/>
            <person name="Yang J.H."/>
            <person name="Qiu H."/>
            <person name="Zel Zion U."/>
            <person name="Chan C.X."/>
            <person name="Stephens T.G."/>
            <person name="Weber A.P.M."/>
            <person name="Boo G.H."/>
            <person name="Boo S.M."/>
            <person name="Kim K.M."/>
            <person name="Shin Y."/>
            <person name="Jung M."/>
            <person name="Lee S.J."/>
            <person name="Yim H.S."/>
            <person name="Lee J.H."/>
            <person name="Bhattacharya D."/>
            <person name="Yoon H.S."/>
        </authorList>
    </citation>
    <scope>NUCLEOTIDE SEQUENCE [LARGE SCALE GENOMIC DNA]</scope>
    <source>
        <strain evidence="1 2">SKKU-2015</strain>
        <tissue evidence="1">Whole body</tissue>
    </source>
</reference>
<dbReference type="Proteomes" id="UP000247409">
    <property type="component" value="Unassembled WGS sequence"/>
</dbReference>
<protein>
    <submittedName>
        <fullName evidence="1">Uncharacterized protein</fullName>
    </submittedName>
</protein>
<name>A0A2V3IJF4_9FLOR</name>
<dbReference type="AlphaFoldDB" id="A0A2V3IJF4"/>
<proteinExistence type="predicted"/>
<evidence type="ECO:0000313" key="1">
    <source>
        <dbReference type="EMBL" id="PXF42202.1"/>
    </source>
</evidence>
<gene>
    <name evidence="1" type="ORF">BWQ96_08070</name>
</gene>
<comment type="caution">
    <text evidence="1">The sequence shown here is derived from an EMBL/GenBank/DDBJ whole genome shotgun (WGS) entry which is preliminary data.</text>
</comment>
<organism evidence="1 2">
    <name type="scientific">Gracilariopsis chorda</name>
    <dbReference type="NCBI Taxonomy" id="448386"/>
    <lineage>
        <taxon>Eukaryota</taxon>
        <taxon>Rhodophyta</taxon>
        <taxon>Florideophyceae</taxon>
        <taxon>Rhodymeniophycidae</taxon>
        <taxon>Gracilariales</taxon>
        <taxon>Gracilariaceae</taxon>
        <taxon>Gracilariopsis</taxon>
    </lineage>
</organism>
<dbReference type="EMBL" id="NBIV01000173">
    <property type="protein sequence ID" value="PXF42202.1"/>
    <property type="molecule type" value="Genomic_DNA"/>
</dbReference>
<evidence type="ECO:0000313" key="2">
    <source>
        <dbReference type="Proteomes" id="UP000247409"/>
    </source>
</evidence>
<sequence>MSDSDMLLQIEALAPTGVADGALEISKPHVHGPGMISKMALTSKTTAAAGLGACKGAFLVVYDADVAGEVILFAEGCGATDNLAGVRALMSAFGVKLKLLVGFKRGVAMRTLSGGRGLGERYGCT</sequence>